<dbReference type="OrthoDB" id="5609351at2"/>
<name>I1YE64_METFJ</name>
<organism evidence="2 3">
    <name type="scientific">Methylophaga frappieri (strain ATCC BAA-2434 / DSM 25690 / JAM7)</name>
    <dbReference type="NCBI Taxonomy" id="754477"/>
    <lineage>
        <taxon>Bacteria</taxon>
        <taxon>Pseudomonadati</taxon>
        <taxon>Pseudomonadota</taxon>
        <taxon>Gammaproteobacteria</taxon>
        <taxon>Thiotrichales</taxon>
        <taxon>Piscirickettsiaceae</taxon>
        <taxon>Methylophaga</taxon>
    </lineage>
</organism>
<protein>
    <recommendedName>
        <fullName evidence="4">DUF4388 domain-containing protein</fullName>
    </recommendedName>
</protein>
<gene>
    <name evidence="2" type="ordered locus">Q7C_22</name>
</gene>
<evidence type="ECO:0000256" key="1">
    <source>
        <dbReference type="SAM" id="MobiDB-lite"/>
    </source>
</evidence>
<evidence type="ECO:0000313" key="3">
    <source>
        <dbReference type="Proteomes" id="UP000009145"/>
    </source>
</evidence>
<reference evidence="2 3" key="1">
    <citation type="journal article" date="2012" name="J. Bacteriol.">
        <title>Complete genome sequences of Methylophaga sp. strain JAM1 and Methylophaga sp. strain JAM7.</title>
        <authorList>
            <person name="Villeneuve C."/>
            <person name="Martineau C."/>
            <person name="Mauffrey F."/>
            <person name="Villemur R."/>
        </authorList>
    </citation>
    <scope>NUCLEOTIDE SEQUENCE [LARGE SCALE GENOMIC DNA]</scope>
    <source>
        <strain evidence="2 3">JAM7</strain>
    </source>
</reference>
<sequence>MLETTELFCIILRHCAEGDSGTLFLTTTDNKACHVVFDKGRIVAMSCGTTRGADVADMLPKLTIQACQFNSALQMPLSSRANIAAEQDIFSRLGIRRQPIDAPQPEMQQRVYRGQKFAVAIDTKPQPDSSLKPATKSKRIYRGQVIQDD</sequence>
<evidence type="ECO:0000313" key="2">
    <source>
        <dbReference type="EMBL" id="AFJ01207.1"/>
    </source>
</evidence>
<dbReference type="AlphaFoldDB" id="I1YE64"/>
<dbReference type="STRING" id="754477.Q7C_22"/>
<dbReference type="EMBL" id="CP003380">
    <property type="protein sequence ID" value="AFJ01207.1"/>
    <property type="molecule type" value="Genomic_DNA"/>
</dbReference>
<proteinExistence type="predicted"/>
<feature type="region of interest" description="Disordered" evidence="1">
    <location>
        <begin position="122"/>
        <end position="149"/>
    </location>
</feature>
<dbReference type="RefSeq" id="WP_014702660.1">
    <property type="nucleotide sequence ID" value="NC_017856.1"/>
</dbReference>
<keyword evidence="3" id="KW-1185">Reference proteome</keyword>
<dbReference type="Proteomes" id="UP000009145">
    <property type="component" value="Chromosome"/>
</dbReference>
<dbReference type="PATRIC" id="fig|754477.3.peg.22"/>
<dbReference type="KEGG" id="mec:Q7C_22"/>
<dbReference type="HOGENOM" id="CLU_1756748_0_0_6"/>
<accession>I1YE64</accession>
<evidence type="ECO:0008006" key="4">
    <source>
        <dbReference type="Google" id="ProtNLM"/>
    </source>
</evidence>